<name>A0ABS1CII2_9GAMM</name>
<feature type="region of interest" description="Disordered" evidence="1">
    <location>
        <begin position="31"/>
        <end position="64"/>
    </location>
</feature>
<dbReference type="InterPro" id="IPR021357">
    <property type="entry name" value="DUF2782"/>
</dbReference>
<dbReference type="RefSeq" id="WP_200236928.1">
    <property type="nucleotide sequence ID" value="NZ_NRRV01000022.1"/>
</dbReference>
<dbReference type="EMBL" id="NRRV01000022">
    <property type="protein sequence ID" value="MBK1631166.1"/>
    <property type="molecule type" value="Genomic_DNA"/>
</dbReference>
<sequence>MQAFRFPPPAIVLPLLLGGCIGLGLCATAAAQPPAQSPAQPEEESPFLSAPAVPVPPTQGERVEPEVTIIETDEEVIYEYRVKGQVYMVKVEPIAGPPYYLMDTDGDGTLDVQDSREPNLALPQWLLFSW</sequence>
<dbReference type="PROSITE" id="PS51257">
    <property type="entry name" value="PROKAR_LIPOPROTEIN"/>
    <property type="match status" value="1"/>
</dbReference>
<comment type="caution">
    <text evidence="3">The sequence shown here is derived from an EMBL/GenBank/DDBJ whole genome shotgun (WGS) entry which is preliminary data.</text>
</comment>
<organism evidence="3 4">
    <name type="scientific">Thiohalocapsa halophila</name>
    <dbReference type="NCBI Taxonomy" id="69359"/>
    <lineage>
        <taxon>Bacteria</taxon>
        <taxon>Pseudomonadati</taxon>
        <taxon>Pseudomonadota</taxon>
        <taxon>Gammaproteobacteria</taxon>
        <taxon>Chromatiales</taxon>
        <taxon>Chromatiaceae</taxon>
        <taxon>Thiohalocapsa</taxon>
    </lineage>
</organism>
<evidence type="ECO:0000313" key="3">
    <source>
        <dbReference type="EMBL" id="MBK1631166.1"/>
    </source>
</evidence>
<feature type="signal peptide" evidence="2">
    <location>
        <begin position="1"/>
        <end position="31"/>
    </location>
</feature>
<dbReference type="Pfam" id="PF11191">
    <property type="entry name" value="DUF2782"/>
    <property type="match status" value="1"/>
</dbReference>
<keyword evidence="4" id="KW-1185">Reference proteome</keyword>
<keyword evidence="2" id="KW-0732">Signal</keyword>
<evidence type="ECO:0008006" key="5">
    <source>
        <dbReference type="Google" id="ProtNLM"/>
    </source>
</evidence>
<evidence type="ECO:0000313" key="4">
    <source>
        <dbReference type="Proteomes" id="UP000748752"/>
    </source>
</evidence>
<protein>
    <recommendedName>
        <fullName evidence="5">DUF2782 domain-containing protein</fullName>
    </recommendedName>
</protein>
<evidence type="ECO:0000256" key="1">
    <source>
        <dbReference type="SAM" id="MobiDB-lite"/>
    </source>
</evidence>
<accession>A0ABS1CII2</accession>
<evidence type="ECO:0000256" key="2">
    <source>
        <dbReference type="SAM" id="SignalP"/>
    </source>
</evidence>
<proteinExistence type="predicted"/>
<dbReference type="Gene3D" id="2.20.130.30">
    <property type="entry name" value="Protein of unknown function DUF2782"/>
    <property type="match status" value="1"/>
</dbReference>
<reference evidence="3 4" key="1">
    <citation type="journal article" date="2020" name="Microorganisms">
        <title>Osmotic Adaptation and Compatible Solute Biosynthesis of Phototrophic Bacteria as Revealed from Genome Analyses.</title>
        <authorList>
            <person name="Imhoff J.F."/>
            <person name="Rahn T."/>
            <person name="Kunzel S."/>
            <person name="Keller A."/>
            <person name="Neulinger S.C."/>
        </authorList>
    </citation>
    <scope>NUCLEOTIDE SEQUENCE [LARGE SCALE GENOMIC DNA]</scope>
    <source>
        <strain evidence="3 4">DSM 6210</strain>
    </source>
</reference>
<gene>
    <name evidence="3" type="ORF">CKO31_10520</name>
</gene>
<feature type="compositionally biased region" description="Low complexity" evidence="1">
    <location>
        <begin position="31"/>
        <end position="40"/>
    </location>
</feature>
<feature type="chain" id="PRO_5045991268" description="DUF2782 domain-containing protein" evidence="2">
    <location>
        <begin position="32"/>
        <end position="130"/>
    </location>
</feature>
<dbReference type="Proteomes" id="UP000748752">
    <property type="component" value="Unassembled WGS sequence"/>
</dbReference>